<evidence type="ECO:0000313" key="1">
    <source>
        <dbReference type="EMBL" id="MFH7597092.1"/>
    </source>
</evidence>
<keyword evidence="2" id="KW-1185">Reference proteome</keyword>
<dbReference type="RefSeq" id="WP_395510885.1">
    <property type="nucleotide sequence ID" value="NZ_JBBDHD010000045.1"/>
</dbReference>
<name>A0ABW7PFD4_9ACTN</name>
<organism evidence="1 2">
    <name type="scientific">Streptomyces racemochromogenes</name>
    <dbReference type="NCBI Taxonomy" id="67353"/>
    <lineage>
        <taxon>Bacteria</taxon>
        <taxon>Bacillati</taxon>
        <taxon>Actinomycetota</taxon>
        <taxon>Actinomycetes</taxon>
        <taxon>Kitasatosporales</taxon>
        <taxon>Streptomycetaceae</taxon>
        <taxon>Streptomyces</taxon>
    </lineage>
</organism>
<dbReference type="EMBL" id="JBBDHD010000045">
    <property type="protein sequence ID" value="MFH7597092.1"/>
    <property type="molecule type" value="Genomic_DNA"/>
</dbReference>
<accession>A0ABW7PFD4</accession>
<comment type="caution">
    <text evidence="1">The sequence shown here is derived from an EMBL/GenBank/DDBJ whole genome shotgun (WGS) entry which is preliminary data.</text>
</comment>
<dbReference type="Proteomes" id="UP001610631">
    <property type="component" value="Unassembled WGS sequence"/>
</dbReference>
<proteinExistence type="predicted"/>
<gene>
    <name evidence="1" type="ORF">WDV06_18615</name>
</gene>
<evidence type="ECO:0000313" key="2">
    <source>
        <dbReference type="Proteomes" id="UP001610631"/>
    </source>
</evidence>
<protein>
    <submittedName>
        <fullName evidence="1">Uncharacterized protein</fullName>
    </submittedName>
</protein>
<reference evidence="1 2" key="1">
    <citation type="submission" date="2024-03" db="EMBL/GenBank/DDBJ databases">
        <title>Whole genome sequencing of Streptomyces racemochromogenes, to identify antimicrobial biosynthetic gene clusters.</title>
        <authorList>
            <person name="Suryawanshi P."/>
            <person name="Krishnaraj P.U."/>
            <person name="Arun Y.P."/>
            <person name="Suryawanshi M.P."/>
            <person name="Rakshit O."/>
        </authorList>
    </citation>
    <scope>NUCLEOTIDE SEQUENCE [LARGE SCALE GENOMIC DNA]</scope>
    <source>
        <strain evidence="1 2">AUDT626</strain>
    </source>
</reference>
<sequence>MRLVAVALNRPPGSGGTAAEAPDRLVEALLGSEAGARGLEHARLQPSRAGAVGVLFLSSRIPGGAPAALAQAREICERACHSTPPLRGWSVDWCREVHPVLDPCAAGPAAPPQP</sequence>